<comment type="subcellular location">
    <subcellularLocation>
        <location evidence="1">Membrane</location>
        <topology evidence="1">Multi-pass membrane protein</topology>
    </subcellularLocation>
</comment>
<feature type="compositionally biased region" description="Polar residues" evidence="5">
    <location>
        <begin position="1"/>
        <end position="13"/>
    </location>
</feature>
<feature type="transmembrane region" description="Helical" evidence="6">
    <location>
        <begin position="184"/>
        <end position="209"/>
    </location>
</feature>
<evidence type="ECO:0000256" key="3">
    <source>
        <dbReference type="ARBA" id="ARBA00022989"/>
    </source>
</evidence>
<dbReference type="Proteomes" id="UP001162131">
    <property type="component" value="Unassembled WGS sequence"/>
</dbReference>
<dbReference type="PANTHER" id="PTHR23291">
    <property type="entry name" value="BAX INHIBITOR-RELATED"/>
    <property type="match status" value="1"/>
</dbReference>
<evidence type="ECO:0000256" key="2">
    <source>
        <dbReference type="ARBA" id="ARBA00022692"/>
    </source>
</evidence>
<sequence>MTTYNDQSQQEKQIQGDFPPINQAYPDEKVKENEGYDLSYGNKSSEPEIIPVNYQPNQAYIQPEMVNQPYPPPIYPPYQLNQPYSTPNAAPIQYSNFSQVNYPSQYNQPYQQFPNYPIEIPANSNPVVNQPYPYPQTYNPPPANPLVVYPRPLNQEQNQGRWGFLRNVSENSRMKTANNDRKSFIVKVYALLCCQLIFTAVFVGIVCGVSRLRDGIKDLKPLVIVCWILTVVIMIAIFYSKKYSKRYPYNYLALFLFTLFESYVVAFVCAYYEPLIVLFAAVSTLALTLTLTIYAWRTRSDFTTTRGCIIVTVLSLAMFGFWMIWLYSNALYSFFCLIVILLYGYFLVYDTQLIAGGRYRELTYDDYVIGAVLLYTDIIILFLYILSASGKKN</sequence>
<keyword evidence="2 6" id="KW-0812">Transmembrane</keyword>
<comment type="caution">
    <text evidence="7">The sequence shown here is derived from an EMBL/GenBank/DDBJ whole genome shotgun (WGS) entry which is preliminary data.</text>
</comment>
<feature type="transmembrane region" description="Helical" evidence="6">
    <location>
        <begin position="276"/>
        <end position="296"/>
    </location>
</feature>
<reference evidence="7" key="1">
    <citation type="submission" date="2021-09" db="EMBL/GenBank/DDBJ databases">
        <authorList>
            <consortium name="AG Swart"/>
            <person name="Singh M."/>
            <person name="Singh A."/>
            <person name="Seah K."/>
            <person name="Emmerich C."/>
        </authorList>
    </citation>
    <scope>NUCLEOTIDE SEQUENCE</scope>
    <source>
        <strain evidence="7">ATCC30299</strain>
    </source>
</reference>
<feature type="transmembrane region" description="Helical" evidence="6">
    <location>
        <begin position="308"/>
        <end position="325"/>
    </location>
</feature>
<dbReference type="EMBL" id="CAJZBQ010000012">
    <property type="protein sequence ID" value="CAG9314322.1"/>
    <property type="molecule type" value="Genomic_DNA"/>
</dbReference>
<keyword evidence="4 6" id="KW-0472">Membrane</keyword>
<protein>
    <submittedName>
        <fullName evidence="7">Uncharacterized protein</fullName>
    </submittedName>
</protein>
<evidence type="ECO:0000256" key="6">
    <source>
        <dbReference type="SAM" id="Phobius"/>
    </source>
</evidence>
<dbReference type="InterPro" id="IPR006214">
    <property type="entry name" value="Bax_inhibitor_1-related"/>
</dbReference>
<accession>A0AAU9IMD8</accession>
<dbReference type="GO" id="GO:0016020">
    <property type="term" value="C:membrane"/>
    <property type="evidence" value="ECO:0007669"/>
    <property type="project" value="UniProtKB-SubCell"/>
</dbReference>
<evidence type="ECO:0000256" key="4">
    <source>
        <dbReference type="ARBA" id="ARBA00023136"/>
    </source>
</evidence>
<feature type="region of interest" description="Disordered" evidence="5">
    <location>
        <begin position="1"/>
        <end position="43"/>
    </location>
</feature>
<evidence type="ECO:0000313" key="7">
    <source>
        <dbReference type="EMBL" id="CAG9314322.1"/>
    </source>
</evidence>
<name>A0AAU9IMD8_9CILI</name>
<gene>
    <name evidence="7" type="ORF">BSTOLATCC_MIC11333</name>
</gene>
<feature type="transmembrane region" description="Helical" evidence="6">
    <location>
        <begin position="367"/>
        <end position="386"/>
    </location>
</feature>
<proteinExistence type="predicted"/>
<feature type="transmembrane region" description="Helical" evidence="6">
    <location>
        <begin position="331"/>
        <end position="355"/>
    </location>
</feature>
<dbReference type="AlphaFoldDB" id="A0AAU9IMD8"/>
<feature type="transmembrane region" description="Helical" evidence="6">
    <location>
        <begin position="221"/>
        <end position="239"/>
    </location>
</feature>
<keyword evidence="3 6" id="KW-1133">Transmembrane helix</keyword>
<dbReference type="PANTHER" id="PTHR23291:SF47">
    <property type="entry name" value="TRANSMEMBRANE BAX INHIBITOR MOTIF CONTAINING 7"/>
    <property type="match status" value="1"/>
</dbReference>
<organism evidence="7 8">
    <name type="scientific">Blepharisma stoltei</name>
    <dbReference type="NCBI Taxonomy" id="1481888"/>
    <lineage>
        <taxon>Eukaryota</taxon>
        <taxon>Sar</taxon>
        <taxon>Alveolata</taxon>
        <taxon>Ciliophora</taxon>
        <taxon>Postciliodesmatophora</taxon>
        <taxon>Heterotrichea</taxon>
        <taxon>Heterotrichida</taxon>
        <taxon>Blepharismidae</taxon>
        <taxon>Blepharisma</taxon>
    </lineage>
</organism>
<evidence type="ECO:0000313" key="8">
    <source>
        <dbReference type="Proteomes" id="UP001162131"/>
    </source>
</evidence>
<keyword evidence="8" id="KW-1185">Reference proteome</keyword>
<feature type="transmembrane region" description="Helical" evidence="6">
    <location>
        <begin position="251"/>
        <end position="270"/>
    </location>
</feature>
<evidence type="ECO:0000256" key="1">
    <source>
        <dbReference type="ARBA" id="ARBA00004141"/>
    </source>
</evidence>
<evidence type="ECO:0000256" key="5">
    <source>
        <dbReference type="SAM" id="MobiDB-lite"/>
    </source>
</evidence>
<dbReference type="Pfam" id="PF01027">
    <property type="entry name" value="Bax1-I"/>
    <property type="match status" value="1"/>
</dbReference>